<organism evidence="3 4">
    <name type="scientific">Plectosphaerella cucumerina</name>
    <dbReference type="NCBI Taxonomy" id="40658"/>
    <lineage>
        <taxon>Eukaryota</taxon>
        <taxon>Fungi</taxon>
        <taxon>Dikarya</taxon>
        <taxon>Ascomycota</taxon>
        <taxon>Pezizomycotina</taxon>
        <taxon>Sordariomycetes</taxon>
        <taxon>Hypocreomycetidae</taxon>
        <taxon>Glomerellales</taxon>
        <taxon>Plectosphaerellaceae</taxon>
        <taxon>Plectosphaerella</taxon>
    </lineage>
</organism>
<dbReference type="EMBL" id="JAGPXD010000002">
    <property type="protein sequence ID" value="KAH7368428.1"/>
    <property type="molecule type" value="Genomic_DNA"/>
</dbReference>
<dbReference type="PRINTS" id="PR00111">
    <property type="entry name" value="ABHYDROLASE"/>
</dbReference>
<accession>A0A8K0X623</accession>
<keyword evidence="4" id="KW-1185">Reference proteome</keyword>
<dbReference type="Pfam" id="PF00561">
    <property type="entry name" value="Abhydrolase_1"/>
    <property type="match status" value="1"/>
</dbReference>
<feature type="chain" id="PRO_5035448097" evidence="1">
    <location>
        <begin position="17"/>
        <end position="325"/>
    </location>
</feature>
<dbReference type="GO" id="GO:0016787">
    <property type="term" value="F:hydrolase activity"/>
    <property type="evidence" value="ECO:0007669"/>
    <property type="project" value="UniProtKB-KW"/>
</dbReference>
<feature type="signal peptide" evidence="1">
    <location>
        <begin position="1"/>
        <end position="16"/>
    </location>
</feature>
<keyword evidence="1" id="KW-0732">Signal</keyword>
<comment type="caution">
    <text evidence="3">The sequence shown here is derived from an EMBL/GenBank/DDBJ whole genome shotgun (WGS) entry which is preliminary data.</text>
</comment>
<name>A0A8K0X623_9PEZI</name>
<protein>
    <submittedName>
        <fullName evidence="3">Alpha/Beta hydrolase protein</fullName>
    </submittedName>
</protein>
<dbReference type="InterPro" id="IPR050471">
    <property type="entry name" value="AB_hydrolase"/>
</dbReference>
<evidence type="ECO:0000313" key="4">
    <source>
        <dbReference type="Proteomes" id="UP000813385"/>
    </source>
</evidence>
<proteinExistence type="predicted"/>
<dbReference type="InterPro" id="IPR000073">
    <property type="entry name" value="AB_hydrolase_1"/>
</dbReference>
<evidence type="ECO:0000313" key="3">
    <source>
        <dbReference type="EMBL" id="KAH7368428.1"/>
    </source>
</evidence>
<evidence type="ECO:0000256" key="1">
    <source>
        <dbReference type="SAM" id="SignalP"/>
    </source>
</evidence>
<sequence length="325" mass="34762">MLLTTLFATFAVLAMAAPSPGGFRPYATVDIYDKPPPKLAQIVKTEYVDVKGTRMAYRRFGKPTGLPLVYFCNFRSTMDLTDPLLVNYIALTRQVILFDNVGVGHSDGVIPSSIDAMASSAADFLAAIGVQKTDVLGFSMGGGVAQRFAELFPEVTNRVAIAGSIAGQAPGTIETLPSVFQTASGNVTVEQLLGLFFYPSETSKAAGIEYAGRIFERQVPGEKRADTVVDPGTTAQLNAILNFTRNPANIESLANMKGPVLVTNGKTDVLAPTVNSFIMQQHLPNAELHIYPDSGHGHLFQFARSYAKSLQTFLDGGASPAKAHI</sequence>
<keyword evidence="3" id="KW-0378">Hydrolase</keyword>
<dbReference type="Gene3D" id="3.40.50.1820">
    <property type="entry name" value="alpha/beta hydrolase"/>
    <property type="match status" value="1"/>
</dbReference>
<gene>
    <name evidence="3" type="ORF">B0T11DRAFT_337594</name>
</gene>
<dbReference type="Proteomes" id="UP000813385">
    <property type="component" value="Unassembled WGS sequence"/>
</dbReference>
<dbReference type="InterPro" id="IPR029058">
    <property type="entry name" value="AB_hydrolase_fold"/>
</dbReference>
<feature type="domain" description="AB hydrolase-1" evidence="2">
    <location>
        <begin position="87"/>
        <end position="297"/>
    </location>
</feature>
<evidence type="ECO:0000259" key="2">
    <source>
        <dbReference type="Pfam" id="PF00561"/>
    </source>
</evidence>
<reference evidence="3" key="1">
    <citation type="journal article" date="2021" name="Nat. Commun.">
        <title>Genetic determinants of endophytism in the Arabidopsis root mycobiome.</title>
        <authorList>
            <person name="Mesny F."/>
            <person name="Miyauchi S."/>
            <person name="Thiergart T."/>
            <person name="Pickel B."/>
            <person name="Atanasova L."/>
            <person name="Karlsson M."/>
            <person name="Huettel B."/>
            <person name="Barry K.W."/>
            <person name="Haridas S."/>
            <person name="Chen C."/>
            <person name="Bauer D."/>
            <person name="Andreopoulos W."/>
            <person name="Pangilinan J."/>
            <person name="LaButti K."/>
            <person name="Riley R."/>
            <person name="Lipzen A."/>
            <person name="Clum A."/>
            <person name="Drula E."/>
            <person name="Henrissat B."/>
            <person name="Kohler A."/>
            <person name="Grigoriev I.V."/>
            <person name="Martin F.M."/>
            <person name="Hacquard S."/>
        </authorList>
    </citation>
    <scope>NUCLEOTIDE SEQUENCE</scope>
    <source>
        <strain evidence="3">MPI-CAGE-AT-0016</strain>
    </source>
</reference>
<dbReference type="PANTHER" id="PTHR43433">
    <property type="entry name" value="HYDROLASE, ALPHA/BETA FOLD FAMILY PROTEIN"/>
    <property type="match status" value="1"/>
</dbReference>
<dbReference type="PANTHER" id="PTHR43433:SF5">
    <property type="entry name" value="AB HYDROLASE-1 DOMAIN-CONTAINING PROTEIN"/>
    <property type="match status" value="1"/>
</dbReference>
<dbReference type="OrthoDB" id="8119704at2759"/>
<dbReference type="AlphaFoldDB" id="A0A8K0X623"/>
<dbReference type="SUPFAM" id="SSF53474">
    <property type="entry name" value="alpha/beta-Hydrolases"/>
    <property type="match status" value="1"/>
</dbReference>